<dbReference type="WBParaSite" id="nRc.2.0.1.t45584-RA">
    <property type="protein sequence ID" value="nRc.2.0.1.t45584-RA"/>
    <property type="gene ID" value="nRc.2.0.1.g45584"/>
</dbReference>
<protein>
    <submittedName>
        <fullName evidence="3">Uncharacterized protein</fullName>
    </submittedName>
</protein>
<keyword evidence="1" id="KW-1133">Transmembrane helix</keyword>
<name>A0A915L399_ROMCU</name>
<sequence>MFSQSMNTTTIADQFDEPKSDIFFAVQFLIMLIWFLLMPQLFLLCSRKYYASACLLVCLNENSNCILMGNTFTADRRYFAFKVLSDTQIDITVMCTKTHVRWGAMAPNWPEKPWLSYYMGPRGTKAA</sequence>
<keyword evidence="1" id="KW-0812">Transmembrane</keyword>
<keyword evidence="1" id="KW-0472">Membrane</keyword>
<evidence type="ECO:0000256" key="1">
    <source>
        <dbReference type="SAM" id="Phobius"/>
    </source>
</evidence>
<dbReference type="AlphaFoldDB" id="A0A915L399"/>
<reference evidence="3" key="1">
    <citation type="submission" date="2022-11" db="UniProtKB">
        <authorList>
            <consortium name="WormBaseParasite"/>
        </authorList>
    </citation>
    <scope>IDENTIFICATION</scope>
</reference>
<evidence type="ECO:0000313" key="2">
    <source>
        <dbReference type="Proteomes" id="UP000887565"/>
    </source>
</evidence>
<proteinExistence type="predicted"/>
<dbReference type="Proteomes" id="UP000887565">
    <property type="component" value="Unplaced"/>
</dbReference>
<evidence type="ECO:0000313" key="3">
    <source>
        <dbReference type="WBParaSite" id="nRc.2.0.1.t45584-RA"/>
    </source>
</evidence>
<feature type="transmembrane region" description="Helical" evidence="1">
    <location>
        <begin position="22"/>
        <end position="45"/>
    </location>
</feature>
<accession>A0A915L399</accession>
<keyword evidence="2" id="KW-1185">Reference proteome</keyword>
<organism evidence="2 3">
    <name type="scientific">Romanomermis culicivorax</name>
    <name type="common">Nematode worm</name>
    <dbReference type="NCBI Taxonomy" id="13658"/>
    <lineage>
        <taxon>Eukaryota</taxon>
        <taxon>Metazoa</taxon>
        <taxon>Ecdysozoa</taxon>
        <taxon>Nematoda</taxon>
        <taxon>Enoplea</taxon>
        <taxon>Dorylaimia</taxon>
        <taxon>Mermithida</taxon>
        <taxon>Mermithoidea</taxon>
        <taxon>Mermithidae</taxon>
        <taxon>Romanomermis</taxon>
    </lineage>
</organism>